<dbReference type="RefSeq" id="WP_284349155.1">
    <property type="nucleotide sequence ID" value="NZ_BRXS01000002.1"/>
</dbReference>
<dbReference type="SUPFAM" id="SSF47336">
    <property type="entry name" value="ACP-like"/>
    <property type="match status" value="1"/>
</dbReference>
<evidence type="ECO:0000313" key="1">
    <source>
        <dbReference type="EMBL" id="GLC24708.1"/>
    </source>
</evidence>
<name>A0AA37QDI7_9BACT</name>
<dbReference type="Proteomes" id="UP001161325">
    <property type="component" value="Unassembled WGS sequence"/>
</dbReference>
<dbReference type="EMBL" id="BRXS01000002">
    <property type="protein sequence ID" value="GLC24708.1"/>
    <property type="molecule type" value="Genomic_DNA"/>
</dbReference>
<gene>
    <name evidence="1" type="ORF">rosag_12210</name>
</gene>
<organism evidence="1 2">
    <name type="scientific">Roseisolibacter agri</name>
    <dbReference type="NCBI Taxonomy" id="2014610"/>
    <lineage>
        <taxon>Bacteria</taxon>
        <taxon>Pseudomonadati</taxon>
        <taxon>Gemmatimonadota</taxon>
        <taxon>Gemmatimonadia</taxon>
        <taxon>Gemmatimonadales</taxon>
        <taxon>Gemmatimonadaceae</taxon>
        <taxon>Roseisolibacter</taxon>
    </lineage>
</organism>
<evidence type="ECO:0000313" key="2">
    <source>
        <dbReference type="Proteomes" id="UP001161325"/>
    </source>
</evidence>
<keyword evidence="2" id="KW-1185">Reference proteome</keyword>
<dbReference type="InterPro" id="IPR036736">
    <property type="entry name" value="ACP-like_sf"/>
</dbReference>
<accession>A0AA37QDI7</accession>
<dbReference type="Gene3D" id="1.10.1200.10">
    <property type="entry name" value="ACP-like"/>
    <property type="match status" value="1"/>
</dbReference>
<sequence length="88" mass="9898">MGLDIVETFIAVEQALDIEVPNAEAARMATVGSLFDYVRAHVPLSDADATPYAGPLWERYLDVLQREIGVRRDALRPEASWTHDLRMD</sequence>
<reference evidence="1" key="1">
    <citation type="submission" date="2022-08" db="EMBL/GenBank/DDBJ databases">
        <title>Draft genome sequencing of Roseisolibacter agri AW1220.</title>
        <authorList>
            <person name="Tobiishi Y."/>
            <person name="Tonouchi A."/>
        </authorList>
    </citation>
    <scope>NUCLEOTIDE SEQUENCE</scope>
    <source>
        <strain evidence="1">AW1220</strain>
    </source>
</reference>
<dbReference type="AlphaFoldDB" id="A0AA37QDI7"/>
<evidence type="ECO:0008006" key="3">
    <source>
        <dbReference type="Google" id="ProtNLM"/>
    </source>
</evidence>
<proteinExistence type="predicted"/>
<comment type="caution">
    <text evidence="1">The sequence shown here is derived from an EMBL/GenBank/DDBJ whole genome shotgun (WGS) entry which is preliminary data.</text>
</comment>
<protein>
    <recommendedName>
        <fullName evidence="3">Acyl carrier protein</fullName>
    </recommendedName>
</protein>